<dbReference type="SUPFAM" id="SSF89796">
    <property type="entry name" value="CoA-transferase family III (CaiB/BaiF)"/>
    <property type="match status" value="2"/>
</dbReference>
<name>A0A1I2J915_9GAMM</name>
<dbReference type="STRING" id="1076937.SAMN04488120_10663"/>
<dbReference type="InterPro" id="IPR023606">
    <property type="entry name" value="CoA-Trfase_III_dom_1_sf"/>
</dbReference>
<dbReference type="InterPro" id="IPR050509">
    <property type="entry name" value="CoA-transferase_III"/>
</dbReference>
<dbReference type="AlphaFoldDB" id="A0A1I2J915"/>
<protein>
    <submittedName>
        <fullName evidence="1">CoA-transferase family III</fullName>
    </submittedName>
</protein>
<dbReference type="PANTHER" id="PTHR48228:SF5">
    <property type="entry name" value="ALPHA-METHYLACYL-COA RACEMASE"/>
    <property type="match status" value="1"/>
</dbReference>
<dbReference type="Gene3D" id="3.40.50.10540">
    <property type="entry name" value="Crotonobetainyl-coa:carnitine coa-transferase, domain 1"/>
    <property type="match status" value="1"/>
</dbReference>
<sequence>MGTAAADEDGLSARAYAQGLLDELGVTPLRPLACTEEDPALAWARSGLMALTGRADGPPVLCPVAIPTCADGALAALASLAPDGALAGLRGAALLVERAAIAGYTRHGAIAPGGGCRLLPTRDGWLALNLARTDDWSLLPAWLETEVATDWESLAAAVRTRTLHDAIERGRLLGLAVAPVVPPWRRPQPWFQRMVPGGTGRKPRGRRPRVVDLSSLWAGPLATHLLQHCGAEVIKVESLTRPDGARGGPPAFFDLLNAGKHSVALDFGSARDRARLRTLLEHADIVIEASRPRALRQLGIDAEALVRERPHLSWISLTGYGRSEPAAQWIAYGDDAATAAGLVWLMQQTTGEPLFVGDAIADPLSGMHAALAAWAGWCAGGAGLLSIALVDVVRRVVRFAAPPSAAGWRERAQRWRGRIAGEPVRAPQARRPTAAARPLGADTAHVFDARGCTC</sequence>
<dbReference type="InterPro" id="IPR003673">
    <property type="entry name" value="CoA-Trfase_fam_III"/>
</dbReference>
<dbReference type="Proteomes" id="UP000199771">
    <property type="component" value="Unassembled WGS sequence"/>
</dbReference>
<evidence type="ECO:0000313" key="2">
    <source>
        <dbReference type="Proteomes" id="UP000199771"/>
    </source>
</evidence>
<dbReference type="Pfam" id="PF02515">
    <property type="entry name" value="CoA_transf_3"/>
    <property type="match status" value="1"/>
</dbReference>
<gene>
    <name evidence="1" type="ORF">SAMN04488120_10663</name>
</gene>
<dbReference type="PANTHER" id="PTHR48228">
    <property type="entry name" value="SUCCINYL-COA--D-CITRAMALATE COA-TRANSFERASE"/>
    <property type="match status" value="1"/>
</dbReference>
<dbReference type="RefSeq" id="WP_200769561.1">
    <property type="nucleotide sequence ID" value="NZ_FOOC01000006.1"/>
</dbReference>
<organism evidence="1 2">
    <name type="scientific">Fontimonas thermophila</name>
    <dbReference type="NCBI Taxonomy" id="1076937"/>
    <lineage>
        <taxon>Bacteria</taxon>
        <taxon>Pseudomonadati</taxon>
        <taxon>Pseudomonadota</taxon>
        <taxon>Gammaproteobacteria</taxon>
        <taxon>Nevskiales</taxon>
        <taxon>Nevskiaceae</taxon>
        <taxon>Fontimonas</taxon>
    </lineage>
</organism>
<dbReference type="GO" id="GO:0016740">
    <property type="term" value="F:transferase activity"/>
    <property type="evidence" value="ECO:0007669"/>
    <property type="project" value="UniProtKB-KW"/>
</dbReference>
<proteinExistence type="predicted"/>
<reference evidence="1 2" key="1">
    <citation type="submission" date="2016-10" db="EMBL/GenBank/DDBJ databases">
        <authorList>
            <person name="de Groot N.N."/>
        </authorList>
    </citation>
    <scope>NUCLEOTIDE SEQUENCE [LARGE SCALE GENOMIC DNA]</scope>
    <source>
        <strain evidence="1 2">DSM 23609</strain>
    </source>
</reference>
<dbReference type="EMBL" id="FOOC01000006">
    <property type="protein sequence ID" value="SFF51014.1"/>
    <property type="molecule type" value="Genomic_DNA"/>
</dbReference>
<evidence type="ECO:0000313" key="1">
    <source>
        <dbReference type="EMBL" id="SFF51014.1"/>
    </source>
</evidence>
<keyword evidence="1" id="KW-0808">Transferase</keyword>
<accession>A0A1I2J915</accession>
<keyword evidence="2" id="KW-1185">Reference proteome</keyword>